<accession>A0A0K2T9G3</accession>
<proteinExistence type="predicted"/>
<protein>
    <submittedName>
        <fullName evidence="1">Uncharacterized protein</fullName>
    </submittedName>
</protein>
<sequence length="51" mass="6030">MSTHERSNRLRISFNLFRKGCSLLKNEMIITTAEKNKIRSLYYQLQINGPD</sequence>
<reference evidence="1" key="1">
    <citation type="submission" date="2014-05" db="EMBL/GenBank/DDBJ databases">
        <authorList>
            <person name="Chronopoulou M."/>
        </authorList>
    </citation>
    <scope>NUCLEOTIDE SEQUENCE</scope>
    <source>
        <tissue evidence="1">Whole organism</tissue>
    </source>
</reference>
<name>A0A0K2T9G3_LEPSM</name>
<dbReference type="EMBL" id="HACA01005064">
    <property type="protein sequence ID" value="CDW22425.1"/>
    <property type="molecule type" value="Transcribed_RNA"/>
</dbReference>
<evidence type="ECO:0000313" key="1">
    <source>
        <dbReference type="EMBL" id="CDW22425.1"/>
    </source>
</evidence>
<organism evidence="1">
    <name type="scientific">Lepeophtheirus salmonis</name>
    <name type="common">Salmon louse</name>
    <name type="synonym">Caligus salmonis</name>
    <dbReference type="NCBI Taxonomy" id="72036"/>
    <lineage>
        <taxon>Eukaryota</taxon>
        <taxon>Metazoa</taxon>
        <taxon>Ecdysozoa</taxon>
        <taxon>Arthropoda</taxon>
        <taxon>Crustacea</taxon>
        <taxon>Multicrustacea</taxon>
        <taxon>Hexanauplia</taxon>
        <taxon>Copepoda</taxon>
        <taxon>Siphonostomatoida</taxon>
        <taxon>Caligidae</taxon>
        <taxon>Lepeophtheirus</taxon>
    </lineage>
</organism>
<dbReference type="AlphaFoldDB" id="A0A0K2T9G3"/>